<evidence type="ECO:0008006" key="5">
    <source>
        <dbReference type="Google" id="ProtNLM"/>
    </source>
</evidence>
<feature type="transmembrane region" description="Helical" evidence="2">
    <location>
        <begin position="7"/>
        <end position="28"/>
    </location>
</feature>
<organism evidence="3 4">
    <name type="scientific">Caenorhabditis bovis</name>
    <dbReference type="NCBI Taxonomy" id="2654633"/>
    <lineage>
        <taxon>Eukaryota</taxon>
        <taxon>Metazoa</taxon>
        <taxon>Ecdysozoa</taxon>
        <taxon>Nematoda</taxon>
        <taxon>Chromadorea</taxon>
        <taxon>Rhabditida</taxon>
        <taxon>Rhabditina</taxon>
        <taxon>Rhabditomorpha</taxon>
        <taxon>Rhabditoidea</taxon>
        <taxon>Rhabditidae</taxon>
        <taxon>Peloderinae</taxon>
        <taxon>Caenorhabditis</taxon>
    </lineage>
</organism>
<feature type="region of interest" description="Disordered" evidence="1">
    <location>
        <begin position="1189"/>
        <end position="1213"/>
    </location>
</feature>
<feature type="transmembrane region" description="Helical" evidence="2">
    <location>
        <begin position="546"/>
        <end position="565"/>
    </location>
</feature>
<feature type="transmembrane region" description="Helical" evidence="2">
    <location>
        <begin position="839"/>
        <end position="860"/>
    </location>
</feature>
<feature type="compositionally biased region" description="Polar residues" evidence="1">
    <location>
        <begin position="1195"/>
        <end position="1205"/>
    </location>
</feature>
<keyword evidence="2" id="KW-0812">Transmembrane</keyword>
<feature type="transmembrane region" description="Helical" evidence="2">
    <location>
        <begin position="866"/>
        <end position="890"/>
    </location>
</feature>
<feature type="compositionally biased region" description="Basic and acidic residues" evidence="1">
    <location>
        <begin position="1248"/>
        <end position="1260"/>
    </location>
</feature>
<feature type="transmembrane region" description="Helical" evidence="2">
    <location>
        <begin position="684"/>
        <end position="706"/>
    </location>
</feature>
<dbReference type="Proteomes" id="UP000494206">
    <property type="component" value="Unassembled WGS sequence"/>
</dbReference>
<feature type="transmembrane region" description="Helical" evidence="2">
    <location>
        <begin position="451"/>
        <end position="469"/>
    </location>
</feature>
<evidence type="ECO:0000313" key="3">
    <source>
        <dbReference type="EMBL" id="CAB3405227.1"/>
    </source>
</evidence>
<gene>
    <name evidence="3" type="ORF">CBOVIS_LOCUS7452</name>
</gene>
<feature type="transmembrane region" description="Helical" evidence="2">
    <location>
        <begin position="809"/>
        <end position="827"/>
    </location>
</feature>
<sequence length="1309" mass="149574">MRFPTFWPYIAFLIGFFTVVVNEIDWFYDVETNGIFETDHRVFEKIYQIHANGDDMRNGVYLTHHRHLLETIADVSVEVHGRPFKLNDVCVKPHFEIINRNGSIPSTESLLFQKFAHEARRISPCLMVTPLNCYFDSLYIHAVIGGWKNADLTHRILRDAYIEAYPNRTRPYIKNATDALAIFDGFLAIMDDLPWIELFRSWRKSLNPQARPRLCADPMGSCENLEGALNYFNMCRTMEQFNDYGERTNTKLVFDGIDSGEISTQLDCDRHRDEFIEWNRKNNAIEIMTGVKIDEPNHVEILNGLCNGIFVPDVNFFARPRNLDGRNSSILRMELAIASPDEIRQRLTDSARISRKSREWSLNQAEDVVLEVRLAIRAAVDAFNATADRQVVSKIAKHDILSKPNLRFRPAANIQGIVDEGGLSSILEFLVVSYAILMAIHFLNCGELSDFVALNFTIFAGILAFFLVFADSNWILTLAIRHLIIFALFVPFNMLLNLWLRDFRAKTRKTGIKRRIERFLASFKPKCCQSPSATGSIRSKRYHRKYAYVIMMALILAGVYFRATIFEVLVPFLVSTMAYYAQRCYHLWCFSKKTDDESSQFCKFLRRFRQWVESPIGRRELPDSDVGEPMMVPNLRRPPPPPYRMGRLTRFRRFLEYSLNFFNILMVLHTKLYLAMFRMKKRKFYICCLIAALLSICTFALLWLPVDYSPTYELLDEKTRDSPNDDVVVNFGDVPKWEVTRTIAANTSLRIVDVGDHSIRCETADAWPNVITVVETTLTKFPAIAISGDLITVYRSIFGAWRSLIKTETSWLGASLAAVGLIAAACFTNTELSPPHLSLVITVAGLATKLEICALVHLLAEPLFGALSNFGLALVLLLTWQPLVALRLFAERRQTTIPILNFANSTCCLTSLVFGAAATWIVSLVAFGTLSRVCALFFTSTVIVYVNFMAAMMLAVAWIEAPEKNVFEVKLDKSSVFRKIDQAADSNGIELCDVQRSQPSPSHCPEIEETELLRREETIEDEIPEILVAPPEYRKPILNEREEQPQPPDDEYEVEVEEEDAHCSEVGDDEDDEDNELGFYCDDEEEDVNSDGEIDEEVMEVMKRIESRWLMKEKPKASEAVDEKEQFLEKVMTSDNEILKLIGSKDTREERKKEYIELLQRHDKLHPPGTISKSQEELELEMVMKALEEDRNAHQGPSTSTQRTVNGEKKASHPLAHQFPKHFTSEMIEFMTNPANRDGIPWTGGIYKPEKIEEPEPERVDCPPELVVVLPGMEEAENPGVEVVIVSESEDEGIGPADEEEEVRDEDDY</sequence>
<evidence type="ECO:0000256" key="1">
    <source>
        <dbReference type="SAM" id="MobiDB-lite"/>
    </source>
</evidence>
<feature type="transmembrane region" description="Helical" evidence="2">
    <location>
        <begin position="902"/>
        <end position="930"/>
    </location>
</feature>
<feature type="transmembrane region" description="Helical" evidence="2">
    <location>
        <begin position="475"/>
        <end position="500"/>
    </location>
</feature>
<feature type="region of interest" description="Disordered" evidence="1">
    <location>
        <begin position="1232"/>
        <end position="1260"/>
    </location>
</feature>
<feature type="transmembrane region" description="Helical" evidence="2">
    <location>
        <begin position="423"/>
        <end position="444"/>
    </location>
</feature>
<protein>
    <recommendedName>
        <fullName evidence="5">SSD domain-containing protein</fullName>
    </recommendedName>
</protein>
<keyword evidence="2" id="KW-1133">Transmembrane helix</keyword>
<evidence type="ECO:0000256" key="2">
    <source>
        <dbReference type="SAM" id="Phobius"/>
    </source>
</evidence>
<keyword evidence="2" id="KW-0472">Membrane</keyword>
<keyword evidence="4" id="KW-1185">Reference proteome</keyword>
<dbReference type="EMBL" id="CADEPM010000004">
    <property type="protein sequence ID" value="CAB3405227.1"/>
    <property type="molecule type" value="Genomic_DNA"/>
</dbReference>
<dbReference type="OrthoDB" id="5819423at2759"/>
<reference evidence="3 4" key="1">
    <citation type="submission" date="2020-04" db="EMBL/GenBank/DDBJ databases">
        <authorList>
            <person name="Laetsch R D."/>
            <person name="Stevens L."/>
            <person name="Kumar S."/>
            <person name="Blaxter L. M."/>
        </authorList>
    </citation>
    <scope>NUCLEOTIDE SEQUENCE [LARGE SCALE GENOMIC DNA]</scope>
</reference>
<feature type="region of interest" description="Disordered" evidence="1">
    <location>
        <begin position="1286"/>
        <end position="1309"/>
    </location>
</feature>
<feature type="transmembrane region" description="Helical" evidence="2">
    <location>
        <begin position="936"/>
        <end position="959"/>
    </location>
</feature>
<comment type="caution">
    <text evidence="3">The sequence shown here is derived from an EMBL/GenBank/DDBJ whole genome shotgun (WGS) entry which is preliminary data.</text>
</comment>
<proteinExistence type="predicted"/>
<feature type="transmembrane region" description="Helical" evidence="2">
    <location>
        <begin position="657"/>
        <end position="677"/>
    </location>
</feature>
<accession>A0A8S1EYG7</accession>
<feature type="compositionally biased region" description="Acidic residues" evidence="1">
    <location>
        <begin position="1288"/>
        <end position="1309"/>
    </location>
</feature>
<evidence type="ECO:0000313" key="4">
    <source>
        <dbReference type="Proteomes" id="UP000494206"/>
    </source>
</evidence>
<name>A0A8S1EYG7_9PELO</name>